<feature type="region of interest" description="Disordered" evidence="1">
    <location>
        <begin position="112"/>
        <end position="138"/>
    </location>
</feature>
<evidence type="ECO:0000256" key="1">
    <source>
        <dbReference type="SAM" id="MobiDB-lite"/>
    </source>
</evidence>
<accession>A0A816A7I3</accession>
<dbReference type="AlphaFoldDB" id="A0A816A7I3"/>
<evidence type="ECO:0000313" key="3">
    <source>
        <dbReference type="Proteomes" id="UP000663828"/>
    </source>
</evidence>
<sequence length="216" mass="25418">MERPLMKKKDGRDQQVQLLDFFLLLDHIIMSGYVTVNRLSRIQLSCEDRKQQAHLKKIDDMHRRSGLDTSAPTEYPHLTQHYNHQAKERKKQLAIENDFKLRKLLSIMRSKTVRAPPTHHSTSPSHRQQPLRTTHNNTDYRERIANAKGIYDVREWDKEYQEHKEHLKLSKDSKRFTPCDIAIQQKRAHGHAAGHTNRPTPVSSNQNTQRTTKNYS</sequence>
<name>A0A816A7I3_ADIRI</name>
<dbReference type="EMBL" id="CAJNOR010006357">
    <property type="protein sequence ID" value="CAF1593107.1"/>
    <property type="molecule type" value="Genomic_DNA"/>
</dbReference>
<organism evidence="2 3">
    <name type="scientific">Adineta ricciae</name>
    <name type="common">Rotifer</name>
    <dbReference type="NCBI Taxonomy" id="249248"/>
    <lineage>
        <taxon>Eukaryota</taxon>
        <taxon>Metazoa</taxon>
        <taxon>Spiralia</taxon>
        <taxon>Gnathifera</taxon>
        <taxon>Rotifera</taxon>
        <taxon>Eurotatoria</taxon>
        <taxon>Bdelloidea</taxon>
        <taxon>Adinetida</taxon>
        <taxon>Adinetidae</taxon>
        <taxon>Adineta</taxon>
    </lineage>
</organism>
<feature type="region of interest" description="Disordered" evidence="1">
    <location>
        <begin position="186"/>
        <end position="216"/>
    </location>
</feature>
<protein>
    <submittedName>
        <fullName evidence="2">Uncharacterized protein</fullName>
    </submittedName>
</protein>
<comment type="caution">
    <text evidence="2">The sequence shown here is derived from an EMBL/GenBank/DDBJ whole genome shotgun (WGS) entry which is preliminary data.</text>
</comment>
<feature type="compositionally biased region" description="Polar residues" evidence="1">
    <location>
        <begin position="197"/>
        <end position="216"/>
    </location>
</feature>
<dbReference type="Proteomes" id="UP000663828">
    <property type="component" value="Unassembled WGS sequence"/>
</dbReference>
<gene>
    <name evidence="2" type="ORF">XAT740_LOCUS46791</name>
</gene>
<feature type="compositionally biased region" description="Polar residues" evidence="1">
    <location>
        <begin position="119"/>
        <end position="137"/>
    </location>
</feature>
<reference evidence="2" key="1">
    <citation type="submission" date="2021-02" db="EMBL/GenBank/DDBJ databases">
        <authorList>
            <person name="Nowell W R."/>
        </authorList>
    </citation>
    <scope>NUCLEOTIDE SEQUENCE</scope>
</reference>
<evidence type="ECO:0000313" key="2">
    <source>
        <dbReference type="EMBL" id="CAF1593107.1"/>
    </source>
</evidence>
<keyword evidence="3" id="KW-1185">Reference proteome</keyword>
<proteinExistence type="predicted"/>